<protein>
    <recommendedName>
        <fullName evidence="3">Ycf15</fullName>
    </recommendedName>
</protein>
<reference evidence="1 2" key="1">
    <citation type="submission" date="2021-06" db="EMBL/GenBank/DDBJ databases">
        <authorList>
            <person name="Palmer J.M."/>
        </authorList>
    </citation>
    <scope>NUCLEOTIDE SEQUENCE [LARGE SCALE GENOMIC DNA]</scope>
    <source>
        <strain evidence="1 2">GA_2019</strain>
        <tissue evidence="1">Muscle</tissue>
    </source>
</reference>
<sequence length="69" mass="7471">MGSGPLIVQCWNKRSYISCPVFSLRRHPEELIPGQGNGTKIQIWITIHNPGIGLISSPESRVQAGGSLS</sequence>
<dbReference type="EMBL" id="JAHRIO010060086">
    <property type="protein sequence ID" value="MEQ2177398.1"/>
    <property type="molecule type" value="Genomic_DNA"/>
</dbReference>
<keyword evidence="2" id="KW-1185">Reference proteome</keyword>
<evidence type="ECO:0008006" key="3">
    <source>
        <dbReference type="Google" id="ProtNLM"/>
    </source>
</evidence>
<evidence type="ECO:0000313" key="1">
    <source>
        <dbReference type="EMBL" id="MEQ2177398.1"/>
    </source>
</evidence>
<evidence type="ECO:0000313" key="2">
    <source>
        <dbReference type="Proteomes" id="UP001476798"/>
    </source>
</evidence>
<gene>
    <name evidence="1" type="ORF">GOODEAATRI_003104</name>
</gene>
<comment type="caution">
    <text evidence="1">The sequence shown here is derived from an EMBL/GenBank/DDBJ whole genome shotgun (WGS) entry which is preliminary data.</text>
</comment>
<proteinExistence type="predicted"/>
<dbReference type="Proteomes" id="UP001476798">
    <property type="component" value="Unassembled WGS sequence"/>
</dbReference>
<name>A0ABV0P184_9TELE</name>
<accession>A0ABV0P184</accession>
<organism evidence="1 2">
    <name type="scientific">Goodea atripinnis</name>
    <dbReference type="NCBI Taxonomy" id="208336"/>
    <lineage>
        <taxon>Eukaryota</taxon>
        <taxon>Metazoa</taxon>
        <taxon>Chordata</taxon>
        <taxon>Craniata</taxon>
        <taxon>Vertebrata</taxon>
        <taxon>Euteleostomi</taxon>
        <taxon>Actinopterygii</taxon>
        <taxon>Neopterygii</taxon>
        <taxon>Teleostei</taxon>
        <taxon>Neoteleostei</taxon>
        <taxon>Acanthomorphata</taxon>
        <taxon>Ovalentaria</taxon>
        <taxon>Atherinomorphae</taxon>
        <taxon>Cyprinodontiformes</taxon>
        <taxon>Goodeidae</taxon>
        <taxon>Goodea</taxon>
    </lineage>
</organism>